<dbReference type="RefSeq" id="WP_025025131.1">
    <property type="nucleotide sequence ID" value="NZ_AZDZ01000019.1"/>
</dbReference>
<keyword evidence="2" id="KW-1185">Reference proteome</keyword>
<gene>
    <name evidence="1" type="ORF">FD03_GL001351</name>
</gene>
<organism evidence="1 2">
    <name type="scientific">Companilactobacillus nodensis DSM 19682 = JCM 14932 = NBRC 107160</name>
    <dbReference type="NCBI Taxonomy" id="1423775"/>
    <lineage>
        <taxon>Bacteria</taxon>
        <taxon>Bacillati</taxon>
        <taxon>Bacillota</taxon>
        <taxon>Bacilli</taxon>
        <taxon>Lactobacillales</taxon>
        <taxon>Lactobacillaceae</taxon>
        <taxon>Companilactobacillus</taxon>
    </lineage>
</organism>
<protein>
    <submittedName>
        <fullName evidence="1">Uncharacterized protein</fullName>
    </submittedName>
</protein>
<proteinExistence type="predicted"/>
<accession>A0A0R1K5U8</accession>
<evidence type="ECO:0000313" key="2">
    <source>
        <dbReference type="Proteomes" id="UP000051248"/>
    </source>
</evidence>
<dbReference type="EMBL" id="AZDZ01000019">
    <property type="protein sequence ID" value="KRK78990.1"/>
    <property type="molecule type" value="Genomic_DNA"/>
</dbReference>
<dbReference type="PATRIC" id="fig|1423775.4.peg.1381"/>
<name>A0A0R1K5U8_9LACO</name>
<reference evidence="1 2" key="1">
    <citation type="journal article" date="2015" name="Genome Announc.">
        <title>Expanding the biotechnology potential of lactobacilli through comparative genomics of 213 strains and associated genera.</title>
        <authorList>
            <person name="Sun Z."/>
            <person name="Harris H.M."/>
            <person name="McCann A."/>
            <person name="Guo C."/>
            <person name="Argimon S."/>
            <person name="Zhang W."/>
            <person name="Yang X."/>
            <person name="Jeffery I.B."/>
            <person name="Cooney J.C."/>
            <person name="Kagawa T.F."/>
            <person name="Liu W."/>
            <person name="Song Y."/>
            <person name="Salvetti E."/>
            <person name="Wrobel A."/>
            <person name="Rasinkangas P."/>
            <person name="Parkhill J."/>
            <person name="Rea M.C."/>
            <person name="O'Sullivan O."/>
            <person name="Ritari J."/>
            <person name="Douillard F.P."/>
            <person name="Paul Ross R."/>
            <person name="Yang R."/>
            <person name="Briner A.E."/>
            <person name="Felis G.E."/>
            <person name="de Vos W.M."/>
            <person name="Barrangou R."/>
            <person name="Klaenhammer T.R."/>
            <person name="Caufield P.W."/>
            <person name="Cui Y."/>
            <person name="Zhang H."/>
            <person name="O'Toole P.W."/>
        </authorList>
    </citation>
    <scope>NUCLEOTIDE SEQUENCE [LARGE SCALE GENOMIC DNA]</scope>
    <source>
        <strain evidence="1 2">DSM 19682</strain>
    </source>
</reference>
<dbReference type="Proteomes" id="UP000051248">
    <property type="component" value="Unassembled WGS sequence"/>
</dbReference>
<sequence length="130" mass="15738">MNDSFYKDIFYRAIIEISTLSFDVDEQLLELKQKDSVTVYVKDRLGQTHSFKIIKKLRNFRFQYEIRIYDEHHHIRVTFFTLPRRCFKDYSESISLGVFLNKSEVMSNAESVIVRKKLNKENIFDWLKRS</sequence>
<comment type="caution">
    <text evidence="1">The sequence shown here is derived from an EMBL/GenBank/DDBJ whole genome shotgun (WGS) entry which is preliminary data.</text>
</comment>
<dbReference type="AlphaFoldDB" id="A0A0R1K5U8"/>
<evidence type="ECO:0000313" key="1">
    <source>
        <dbReference type="EMBL" id="KRK78990.1"/>
    </source>
</evidence>
<dbReference type="STRING" id="1423775.FD03_GL001351"/>